<comment type="caution">
    <text evidence="1">The sequence shown here is derived from an EMBL/GenBank/DDBJ whole genome shotgun (WGS) entry which is preliminary data.</text>
</comment>
<name>A0A371JA95_9FIRM</name>
<reference evidence="1 2" key="1">
    <citation type="journal article" date="2017" name="Genome Announc.">
        <title>Draft Genome Sequence of Romboutsia weinsteinii sp. nov. Strain CCRI-19649(T) Isolated from Surface Water.</title>
        <authorList>
            <person name="Maheux A.F."/>
            <person name="Boudreau D.K."/>
            <person name="Berube E."/>
            <person name="Boissinot M."/>
            <person name="Cantin P."/>
            <person name="Raymond F."/>
            <person name="Corbeil J."/>
            <person name="Omar R.F."/>
            <person name="Bergeron M.G."/>
        </authorList>
    </citation>
    <scope>NUCLEOTIDE SEQUENCE [LARGE SCALE GENOMIC DNA]</scope>
    <source>
        <strain evidence="1 2">CCRI-19649</strain>
    </source>
</reference>
<protein>
    <submittedName>
        <fullName evidence="1">Uncharacterized protein</fullName>
    </submittedName>
</protein>
<keyword evidence="2" id="KW-1185">Reference proteome</keyword>
<evidence type="ECO:0000313" key="1">
    <source>
        <dbReference type="EMBL" id="RDY29674.1"/>
    </source>
</evidence>
<dbReference type="EMBL" id="NOJY02000001">
    <property type="protein sequence ID" value="RDY29674.1"/>
    <property type="molecule type" value="Genomic_DNA"/>
</dbReference>
<dbReference type="OrthoDB" id="2087477at2"/>
<dbReference type="RefSeq" id="WP_094368595.1">
    <property type="nucleotide sequence ID" value="NZ_NOJY02000001.1"/>
</dbReference>
<organism evidence="1 2">
    <name type="scientific">Romboutsia weinsteinii</name>
    <dbReference type="NCBI Taxonomy" id="2020949"/>
    <lineage>
        <taxon>Bacteria</taxon>
        <taxon>Bacillati</taxon>
        <taxon>Bacillota</taxon>
        <taxon>Clostridia</taxon>
        <taxon>Peptostreptococcales</taxon>
        <taxon>Peptostreptococcaceae</taxon>
        <taxon>Romboutsia</taxon>
    </lineage>
</organism>
<accession>A0A371JA95</accession>
<gene>
    <name evidence="1" type="ORF">CHL78_000440</name>
</gene>
<sequence>MTYKDENKYNFEIEEFTEDDLFEEGLDDKKKENIKKRMNTLLKELKEANDEFNIDISLNDMLRIKNAMGKQGDEYEHGIRNANVLKYIILKVIDKDIGYLKDELIDELFVPSFISLPGVNTSYINYGAIYFFKIYLIKDKLIYYGISERFKIVKIKVIDIKNIKTIGKCVKNKKWSNGLSYGIDTCSGYISFIEMDNGDIIYLNHLKNKYKDSTVRFLENLEEITGIKAIDEASLTKSDIFVLGAQKTIVVLLLVWCVYKLIQLCL</sequence>
<dbReference type="AlphaFoldDB" id="A0A371JA95"/>
<evidence type="ECO:0000313" key="2">
    <source>
        <dbReference type="Proteomes" id="UP000215694"/>
    </source>
</evidence>
<dbReference type="Proteomes" id="UP000215694">
    <property type="component" value="Unassembled WGS sequence"/>
</dbReference>
<proteinExistence type="predicted"/>